<evidence type="ECO:0008006" key="7">
    <source>
        <dbReference type="Google" id="ProtNLM"/>
    </source>
</evidence>
<feature type="compositionally biased region" description="Acidic residues" evidence="4">
    <location>
        <begin position="15"/>
        <end position="29"/>
    </location>
</feature>
<evidence type="ECO:0000256" key="1">
    <source>
        <dbReference type="ARBA" id="ARBA00004496"/>
    </source>
</evidence>
<evidence type="ECO:0000313" key="6">
    <source>
        <dbReference type="Proteomes" id="UP000243797"/>
    </source>
</evidence>
<dbReference type="FunCoup" id="A0A2K1QZ21">
    <property type="interactions" value="53"/>
</dbReference>
<dbReference type="InterPro" id="IPR028133">
    <property type="entry name" value="Dynamitin"/>
</dbReference>
<evidence type="ECO:0000256" key="4">
    <source>
        <dbReference type="SAM" id="MobiDB-lite"/>
    </source>
</evidence>
<comment type="subcellular location">
    <subcellularLocation>
        <location evidence="1">Cytoplasm</location>
    </subcellularLocation>
</comment>
<gene>
    <name evidence="5" type="ORF">CAC42_5754</name>
</gene>
<keyword evidence="3" id="KW-0175">Coiled coil</keyword>
<dbReference type="GO" id="GO:0005869">
    <property type="term" value="C:dynactin complex"/>
    <property type="evidence" value="ECO:0007669"/>
    <property type="project" value="InterPro"/>
</dbReference>
<dbReference type="PANTHER" id="PTHR15346">
    <property type="entry name" value="DYNACTIN SUBUNIT"/>
    <property type="match status" value="1"/>
</dbReference>
<keyword evidence="6" id="KW-1185">Reference proteome</keyword>
<feature type="region of interest" description="Disordered" evidence="4">
    <location>
        <begin position="15"/>
        <end position="54"/>
    </location>
</feature>
<organism evidence="5 6">
    <name type="scientific">Sphaceloma murrayae</name>
    <dbReference type="NCBI Taxonomy" id="2082308"/>
    <lineage>
        <taxon>Eukaryota</taxon>
        <taxon>Fungi</taxon>
        <taxon>Dikarya</taxon>
        <taxon>Ascomycota</taxon>
        <taxon>Pezizomycotina</taxon>
        <taxon>Dothideomycetes</taxon>
        <taxon>Dothideomycetidae</taxon>
        <taxon>Myriangiales</taxon>
        <taxon>Elsinoaceae</taxon>
        <taxon>Sphaceloma</taxon>
    </lineage>
</organism>
<dbReference type="STRING" id="2082308.A0A2K1QZ21"/>
<dbReference type="Pfam" id="PF04912">
    <property type="entry name" value="Dynamitin"/>
    <property type="match status" value="1"/>
</dbReference>
<sequence length="416" mass="45499">MAQVRKYAHLVDIDDAPDVYESPEVEDDAQAPRSPSVSDAEENDDAIAGVTRSRLQLDQARNRFESSRVDASAADFSDRVSAKKQSYIVSTRAKKKGVAVSNGRAREEYESDEEMDDDESLARRIARLNREIEQVKVALRQREDQQEFKVGTQAKDNGTASDINALNRALDSIHESQRQAISAHARLARQLAESFPQPGTAQVPAPPQSQPQPPIDEDTLSKIASFDARLSSLETSLGLQGMDMSATSSGSVVPILPTLSLLDQQLALLTANDNIPNLEAKLKALQALSRDASPPDATKDGDEASDDTVLSAEDIAQLRSLYALIPTLSELAPSVPALLSRLRSLRHLHADAAQAGQLMSDLERRQDDMDKEIKAWRTGIEKVEEAVKRAEAGFKGNVDEVEKWVGELEGKLKSLD</sequence>
<protein>
    <recommendedName>
        <fullName evidence="7">Dynactin subunit 2</fullName>
    </recommendedName>
</protein>
<evidence type="ECO:0000256" key="2">
    <source>
        <dbReference type="ARBA" id="ARBA00022490"/>
    </source>
</evidence>
<name>A0A2K1QZ21_9PEZI</name>
<reference evidence="5 6" key="1">
    <citation type="submission" date="2017-06" db="EMBL/GenBank/DDBJ databases">
        <title>Draft genome sequence of a variant of Elsinoe murrayae.</title>
        <authorList>
            <person name="Cheng Q."/>
        </authorList>
    </citation>
    <scope>NUCLEOTIDE SEQUENCE [LARGE SCALE GENOMIC DNA]</scope>
    <source>
        <strain evidence="5 6">CQ-2017a</strain>
    </source>
</reference>
<dbReference type="OrthoDB" id="4977at2759"/>
<accession>A0A2K1QZ21</accession>
<dbReference type="InParanoid" id="A0A2K1QZ21"/>
<dbReference type="AlphaFoldDB" id="A0A2K1QZ21"/>
<proteinExistence type="predicted"/>
<dbReference type="GO" id="GO:0005737">
    <property type="term" value="C:cytoplasm"/>
    <property type="evidence" value="ECO:0007669"/>
    <property type="project" value="UniProtKB-SubCell"/>
</dbReference>
<dbReference type="EMBL" id="NKHZ01000025">
    <property type="protein sequence ID" value="PNS20304.1"/>
    <property type="molecule type" value="Genomic_DNA"/>
</dbReference>
<dbReference type="GO" id="GO:0007017">
    <property type="term" value="P:microtubule-based process"/>
    <property type="evidence" value="ECO:0007669"/>
    <property type="project" value="InterPro"/>
</dbReference>
<evidence type="ECO:0000256" key="3">
    <source>
        <dbReference type="SAM" id="Coils"/>
    </source>
</evidence>
<keyword evidence="2" id="KW-0963">Cytoplasm</keyword>
<feature type="region of interest" description="Disordered" evidence="4">
    <location>
        <begin position="196"/>
        <end position="218"/>
    </location>
</feature>
<evidence type="ECO:0000313" key="5">
    <source>
        <dbReference type="EMBL" id="PNS20304.1"/>
    </source>
</evidence>
<feature type="compositionally biased region" description="Pro residues" evidence="4">
    <location>
        <begin position="204"/>
        <end position="214"/>
    </location>
</feature>
<feature type="coiled-coil region" evidence="3">
    <location>
        <begin position="118"/>
        <end position="145"/>
    </location>
</feature>
<dbReference type="Proteomes" id="UP000243797">
    <property type="component" value="Unassembled WGS sequence"/>
</dbReference>
<comment type="caution">
    <text evidence="5">The sequence shown here is derived from an EMBL/GenBank/DDBJ whole genome shotgun (WGS) entry which is preliminary data.</text>
</comment>